<keyword evidence="1" id="KW-0472">Membrane</keyword>
<feature type="transmembrane region" description="Helical" evidence="1">
    <location>
        <begin position="119"/>
        <end position="139"/>
    </location>
</feature>
<dbReference type="AlphaFoldDB" id="A0A941EMR8"/>
<feature type="transmembrane region" description="Helical" evidence="1">
    <location>
        <begin position="22"/>
        <end position="41"/>
    </location>
</feature>
<organism evidence="2 3">
    <name type="scientific">Actinospica durhamensis</name>
    <dbReference type="NCBI Taxonomy" id="1508375"/>
    <lineage>
        <taxon>Bacteria</taxon>
        <taxon>Bacillati</taxon>
        <taxon>Actinomycetota</taxon>
        <taxon>Actinomycetes</taxon>
        <taxon>Catenulisporales</taxon>
        <taxon>Actinospicaceae</taxon>
        <taxon>Actinospica</taxon>
    </lineage>
</organism>
<dbReference type="InterPro" id="IPR009781">
    <property type="entry name" value="DUF1345"/>
</dbReference>
<evidence type="ECO:0000313" key="2">
    <source>
        <dbReference type="EMBL" id="MBR7831879.1"/>
    </source>
</evidence>
<evidence type="ECO:0000313" key="3">
    <source>
        <dbReference type="Proteomes" id="UP000675781"/>
    </source>
</evidence>
<comment type="caution">
    <text evidence="2">The sequence shown here is derived from an EMBL/GenBank/DDBJ whole genome shotgun (WGS) entry which is preliminary data.</text>
</comment>
<proteinExistence type="predicted"/>
<dbReference type="EMBL" id="JAGSOG010000003">
    <property type="protein sequence ID" value="MBR7831879.1"/>
    <property type="molecule type" value="Genomic_DNA"/>
</dbReference>
<keyword evidence="3" id="KW-1185">Reference proteome</keyword>
<keyword evidence="1" id="KW-0812">Transmembrane</keyword>
<evidence type="ECO:0000256" key="1">
    <source>
        <dbReference type="SAM" id="Phobius"/>
    </source>
</evidence>
<dbReference type="Pfam" id="PF07077">
    <property type="entry name" value="DUF1345"/>
    <property type="match status" value="1"/>
</dbReference>
<accession>A0A941EMR8</accession>
<dbReference type="Proteomes" id="UP000675781">
    <property type="component" value="Unassembled WGS sequence"/>
</dbReference>
<reference evidence="2" key="1">
    <citation type="submission" date="2021-04" db="EMBL/GenBank/DDBJ databases">
        <title>Genome based classification of Actinospica acidithermotolerans sp. nov., an actinobacterium isolated from an Indonesian hot spring.</title>
        <authorList>
            <person name="Kusuma A.B."/>
            <person name="Putra K.E."/>
            <person name="Nafisah S."/>
            <person name="Loh J."/>
            <person name="Nouioui I."/>
            <person name="Goodfellow M."/>
        </authorList>
    </citation>
    <scope>NUCLEOTIDE SEQUENCE</scope>
    <source>
        <strain evidence="2">CSCA 57</strain>
    </source>
</reference>
<name>A0A941EMR8_9ACTN</name>
<protein>
    <submittedName>
        <fullName evidence="2">DUF1345 domain-containing protein</fullName>
    </submittedName>
</protein>
<keyword evidence="1" id="KW-1133">Transmembrane helix</keyword>
<gene>
    <name evidence="2" type="ORF">KDL01_01320</name>
</gene>
<feature type="transmembrane region" description="Helical" evidence="1">
    <location>
        <begin position="47"/>
        <end position="65"/>
    </location>
</feature>
<feature type="transmembrane region" description="Helical" evidence="1">
    <location>
        <begin position="199"/>
        <end position="221"/>
    </location>
</feature>
<sequence>MDNEPAGADPDPRAFTSARTKLLSCCAAGIAAGSAAAVLGTGREAPLIGWGTFAVIYCLWMWASVWHMDAPATAAHANTESPGRDLADVVVLGASIVSLIAVGLVLFDAGGQSGATKYVQAALAVASVITSWILVHTVFTLKYARLYYQDPVGGIDFNEDDRPQYTDFAYLAFTIGMTFQVSDTDLQTKAVRRAALRHALISFPLGTVIIATSVNLVAGLAK</sequence>
<dbReference type="RefSeq" id="WP_212526412.1">
    <property type="nucleotide sequence ID" value="NZ_JAGSOG010000003.1"/>
</dbReference>
<feature type="transmembrane region" description="Helical" evidence="1">
    <location>
        <begin position="86"/>
        <end position="107"/>
    </location>
</feature>